<dbReference type="PANTHER" id="PTHR33096:SF1">
    <property type="entry name" value="CXC1-LIKE CYSTEINE CLUSTER ASSOCIATED WITH KDZ TRANSPOSASES DOMAIN-CONTAINING PROTEIN"/>
    <property type="match status" value="1"/>
</dbReference>
<evidence type="ECO:0000256" key="1">
    <source>
        <dbReference type="SAM" id="MobiDB-lite"/>
    </source>
</evidence>
<gene>
    <name evidence="3" type="ORF">LACBIDRAFT_334825</name>
</gene>
<reference evidence="3 4" key="1">
    <citation type="journal article" date="2008" name="Nature">
        <title>The genome of Laccaria bicolor provides insights into mycorrhizal symbiosis.</title>
        <authorList>
            <person name="Martin F."/>
            <person name="Aerts A."/>
            <person name="Ahren D."/>
            <person name="Brun A."/>
            <person name="Danchin E.G.J."/>
            <person name="Duchaussoy F."/>
            <person name="Gibon J."/>
            <person name="Kohler A."/>
            <person name="Lindquist E."/>
            <person name="Pereda V."/>
            <person name="Salamov A."/>
            <person name="Shapiro H.J."/>
            <person name="Wuyts J."/>
            <person name="Blaudez D."/>
            <person name="Buee M."/>
            <person name="Brokstein P."/>
            <person name="Canbaeck B."/>
            <person name="Cohen D."/>
            <person name="Courty P.E."/>
            <person name="Coutinho P.M."/>
            <person name="Delaruelle C."/>
            <person name="Detter J.C."/>
            <person name="Deveau A."/>
            <person name="DiFazio S."/>
            <person name="Duplessis S."/>
            <person name="Fraissinet-Tachet L."/>
            <person name="Lucic E."/>
            <person name="Frey-Klett P."/>
            <person name="Fourrey C."/>
            <person name="Feussner I."/>
            <person name="Gay G."/>
            <person name="Grimwood J."/>
            <person name="Hoegger P.J."/>
            <person name="Jain P."/>
            <person name="Kilaru S."/>
            <person name="Labbe J."/>
            <person name="Lin Y.C."/>
            <person name="Legue V."/>
            <person name="Le Tacon F."/>
            <person name="Marmeisse R."/>
            <person name="Melayah D."/>
            <person name="Montanini B."/>
            <person name="Muratet M."/>
            <person name="Nehls U."/>
            <person name="Niculita-Hirzel H."/>
            <person name="Oudot-Le Secq M.P."/>
            <person name="Peter M."/>
            <person name="Quesneville H."/>
            <person name="Rajashekar B."/>
            <person name="Reich M."/>
            <person name="Rouhier N."/>
            <person name="Schmutz J."/>
            <person name="Yin T."/>
            <person name="Chalot M."/>
            <person name="Henrissat B."/>
            <person name="Kuees U."/>
            <person name="Lucas S."/>
            <person name="Van de Peer Y."/>
            <person name="Podila G.K."/>
            <person name="Polle A."/>
            <person name="Pukkila P.J."/>
            <person name="Richardson P.M."/>
            <person name="Rouze P."/>
            <person name="Sanders I.R."/>
            <person name="Stajich J.E."/>
            <person name="Tunlid A."/>
            <person name="Tuskan G."/>
            <person name="Grigoriev I.V."/>
        </authorList>
    </citation>
    <scope>NUCLEOTIDE SEQUENCE [LARGE SCALE GENOMIC DNA]</scope>
    <source>
        <strain evidence="4">S238N-H82 / ATCC MYA-4686</strain>
    </source>
</reference>
<dbReference type="InParanoid" id="B0E0G0"/>
<evidence type="ECO:0000313" key="3">
    <source>
        <dbReference type="EMBL" id="EDQ99712.1"/>
    </source>
</evidence>
<dbReference type="Proteomes" id="UP000001194">
    <property type="component" value="Unassembled WGS sequence"/>
</dbReference>
<dbReference type="OrthoDB" id="2634326at2759"/>
<dbReference type="KEGG" id="lbc:LACBIDRAFT_334825"/>
<accession>B0E0G0</accession>
<keyword evidence="4" id="KW-1185">Reference proteome</keyword>
<feature type="region of interest" description="Disordered" evidence="1">
    <location>
        <begin position="699"/>
        <end position="740"/>
    </location>
</feature>
<dbReference type="RefSeq" id="XP_001889689.1">
    <property type="nucleotide sequence ID" value="XM_001889654.1"/>
</dbReference>
<evidence type="ECO:0000259" key="2">
    <source>
        <dbReference type="Pfam" id="PF18802"/>
    </source>
</evidence>
<dbReference type="HOGENOM" id="CLU_282699_0_0_1"/>
<protein>
    <submittedName>
        <fullName evidence="3">Predicted protein</fullName>
    </submittedName>
</protein>
<organism evidence="4">
    <name type="scientific">Laccaria bicolor (strain S238N-H82 / ATCC MYA-4686)</name>
    <name type="common">Bicoloured deceiver</name>
    <name type="synonym">Laccaria laccata var. bicolor</name>
    <dbReference type="NCBI Taxonomy" id="486041"/>
    <lineage>
        <taxon>Eukaryota</taxon>
        <taxon>Fungi</taxon>
        <taxon>Dikarya</taxon>
        <taxon>Basidiomycota</taxon>
        <taxon>Agaricomycotina</taxon>
        <taxon>Agaricomycetes</taxon>
        <taxon>Agaricomycetidae</taxon>
        <taxon>Agaricales</taxon>
        <taxon>Agaricineae</taxon>
        <taxon>Hydnangiaceae</taxon>
        <taxon>Laccaria</taxon>
    </lineage>
</organism>
<dbReference type="PANTHER" id="PTHR33096">
    <property type="entry name" value="CXC2 DOMAIN-CONTAINING PROTEIN"/>
    <property type="match status" value="1"/>
</dbReference>
<dbReference type="InterPro" id="IPR041320">
    <property type="entry name" value="CxC1"/>
</dbReference>
<sequence length="1269" mass="143649">MVLIDRFNRLQSGRPKPAMQSLLGHGGANALERVLGLKPNSVIFEVLSPNFININVNFKTPSNLTLRRLLARTRLSVGSLLAWTRSVHHWPPYGHLPSTYASLIPCHSPTTRQPQLPPYLLSKHGFELEPDFLIFLRLTRPTSDLSSIYASTISGHSSNVSSFTHLFYLTNFPNFITIFLFMERGWEKVPAVMKDGSPDCYGCEHHDDGDTKWPLNLRDCEDITPYDALVLGELYDSFKSSTGSTSIHSLPEGQMVPRRGVVTSPNVSWLPYVTVTPLPVRARANGRFAHADFTICPQWWFSRTAHLTFVLRRPLEKDINNHPLHWLWWDVQPKHFKPVEGSAFQDLGTLDEKIADVMRSEAKKLHSQVAEIAHTKDPKICGGLFFLANWMRDASGRLALASFYYWDLVWHVASFQRLYMETLAMVDWFKVWEARLLEPNRKVHPVDKTVMGAITDSLETAETLFRIGAPVWLVCTPAEIPPRINILNVRPPTPKSLATIRDRRPSEVDPRELCLDDFPNHPYPDITTASPRSTLYIQACQSHFEGCLGPEDPKPVVKEVQSGSLSVEPGTGPSRSDRDVVRPSPFTTNVNRDKFSEIEEVFIPPQSPVWKKALLQVNPDPSRIKVSKDRVRGYQFPDPWLFMKGPNHKTFTLAWLISRSQWLQSFTSLDNSPSPAPHSQHWCDFLYRFSKEMNLIDNTRAKEPSTLQPGQKGKSRAKGCKKSEKSKQKQTATRGESSREVQASFFGPRVQVAERPHSIFWRDVSVMEGNTDNLTPEISAEIVWNLFEQNFRLEIRMLDQQVLSADWASQDLAAVRDELVRRVFPEDDEGFFVGRMPGSNVGLVAENWRDRLKSVEALQVLVVGWPGCDAEALASMSMFDESGKLTTTRAYFERMEEMAVGLKLIMSMYKRKPAKSLPAKLFPVNDAPKTRKPHKAAKLPSAALGNLYTPAGHFVQPFNPEVISASNPFEPLAITLTFENDGNTVQMPGKKQKQFQRWENEVLPSLMEPYVKLLHETDSLRNMAQVRSRTQCTGCIEMLSLCNCTSPALQLLELGFFPCAPINPSLAVDLNMLEFVNELFVNAAPNTTAWCETLEAFLGNRKYKLTTRNSLRRRFGSAMQWYATLIDKKNLLVNNYLDSMRTLSKVSDENIEMADDENIEMANEDNIEIDEDMHTAAPNLGRPSDYLRGRCPLCFGGKDWSKPDDLVDFIVCLDACFKQKSRKAQGKEAPAPRKHPDTAFVSSEDVKVMEDVVNETRPEPKSKLKASEG</sequence>
<name>B0E0G0_LACBS</name>
<dbReference type="Pfam" id="PF18802">
    <property type="entry name" value="CxC1"/>
    <property type="match status" value="1"/>
</dbReference>
<dbReference type="AlphaFoldDB" id="B0E0G0"/>
<feature type="region of interest" description="Disordered" evidence="1">
    <location>
        <begin position="562"/>
        <end position="588"/>
    </location>
</feature>
<proteinExistence type="predicted"/>
<feature type="domain" description="CxC1-like cysteine cluster associated with KDZ transposases" evidence="2">
    <location>
        <begin position="1037"/>
        <end position="1101"/>
    </location>
</feature>
<dbReference type="EMBL" id="DS547160">
    <property type="protein sequence ID" value="EDQ99712.1"/>
    <property type="molecule type" value="Genomic_DNA"/>
</dbReference>
<dbReference type="GeneID" id="6085324"/>
<evidence type="ECO:0000313" key="4">
    <source>
        <dbReference type="Proteomes" id="UP000001194"/>
    </source>
</evidence>
<feature type="region of interest" description="Disordered" evidence="1">
    <location>
        <begin position="1223"/>
        <end position="1246"/>
    </location>
</feature>